<evidence type="ECO:0000259" key="8">
    <source>
        <dbReference type="PROSITE" id="PS50110"/>
    </source>
</evidence>
<dbReference type="Gene3D" id="3.40.50.2300">
    <property type="match status" value="1"/>
</dbReference>
<dbReference type="EMBL" id="QFKX01000006">
    <property type="protein sequence ID" value="PWH05175.1"/>
    <property type="molecule type" value="Genomic_DNA"/>
</dbReference>
<dbReference type="CDD" id="cd17535">
    <property type="entry name" value="REC_NarL-like"/>
    <property type="match status" value="1"/>
</dbReference>
<evidence type="ECO:0000256" key="6">
    <source>
        <dbReference type="SAM" id="MobiDB-lite"/>
    </source>
</evidence>
<dbReference type="Pfam" id="PF00072">
    <property type="entry name" value="Response_reg"/>
    <property type="match status" value="1"/>
</dbReference>
<dbReference type="InterPro" id="IPR058245">
    <property type="entry name" value="NreC/VraR/RcsB-like_REC"/>
</dbReference>
<dbReference type="GO" id="GO:0000160">
    <property type="term" value="P:phosphorelay signal transduction system"/>
    <property type="evidence" value="ECO:0007669"/>
    <property type="project" value="InterPro"/>
</dbReference>
<evidence type="ECO:0000313" key="10">
    <source>
        <dbReference type="Proteomes" id="UP000245590"/>
    </source>
</evidence>
<dbReference type="OrthoDB" id="9808843at2"/>
<dbReference type="PROSITE" id="PS50043">
    <property type="entry name" value="HTH_LUXR_2"/>
    <property type="match status" value="1"/>
</dbReference>
<dbReference type="InterPro" id="IPR000792">
    <property type="entry name" value="Tscrpt_reg_LuxR_C"/>
</dbReference>
<gene>
    <name evidence="9" type="ORF">DEO23_13925</name>
</gene>
<evidence type="ECO:0000256" key="3">
    <source>
        <dbReference type="ARBA" id="ARBA00023125"/>
    </source>
</evidence>
<keyword evidence="4" id="KW-0804">Transcription</keyword>
<organism evidence="9 10">
    <name type="scientific">Brachybacterium endophyticum</name>
    <dbReference type="NCBI Taxonomy" id="2182385"/>
    <lineage>
        <taxon>Bacteria</taxon>
        <taxon>Bacillati</taxon>
        <taxon>Actinomycetota</taxon>
        <taxon>Actinomycetes</taxon>
        <taxon>Micrococcales</taxon>
        <taxon>Dermabacteraceae</taxon>
        <taxon>Brachybacterium</taxon>
    </lineage>
</organism>
<dbReference type="Proteomes" id="UP000245590">
    <property type="component" value="Unassembled WGS sequence"/>
</dbReference>
<proteinExistence type="predicted"/>
<evidence type="ECO:0000256" key="2">
    <source>
        <dbReference type="ARBA" id="ARBA00023015"/>
    </source>
</evidence>
<dbReference type="InterPro" id="IPR039420">
    <property type="entry name" value="WalR-like"/>
</dbReference>
<feature type="domain" description="Response regulatory" evidence="8">
    <location>
        <begin position="28"/>
        <end position="147"/>
    </location>
</feature>
<dbReference type="AlphaFoldDB" id="A0A2U2RHC5"/>
<feature type="domain" description="HTH luxR-type" evidence="7">
    <location>
        <begin position="175"/>
        <end position="240"/>
    </location>
</feature>
<dbReference type="SMART" id="SM00448">
    <property type="entry name" value="REC"/>
    <property type="match status" value="1"/>
</dbReference>
<keyword evidence="1 5" id="KW-0597">Phosphoprotein</keyword>
<reference evidence="9 10" key="1">
    <citation type="submission" date="2018-05" db="EMBL/GenBank/DDBJ databases">
        <title>Brachybacterium sp. M1HQ-2T, whole genome shotgun sequence.</title>
        <authorList>
            <person name="Tuo L."/>
        </authorList>
    </citation>
    <scope>NUCLEOTIDE SEQUENCE [LARGE SCALE GENOMIC DNA]</scope>
    <source>
        <strain evidence="9 10">M1HQ-2</strain>
    </source>
</reference>
<dbReference type="InterPro" id="IPR011006">
    <property type="entry name" value="CheY-like_superfamily"/>
</dbReference>
<dbReference type="SUPFAM" id="SSF52172">
    <property type="entry name" value="CheY-like"/>
    <property type="match status" value="1"/>
</dbReference>
<dbReference type="PROSITE" id="PS50110">
    <property type="entry name" value="RESPONSE_REGULATORY"/>
    <property type="match status" value="1"/>
</dbReference>
<evidence type="ECO:0000256" key="1">
    <source>
        <dbReference type="ARBA" id="ARBA00022553"/>
    </source>
</evidence>
<keyword evidence="10" id="KW-1185">Reference proteome</keyword>
<dbReference type="InterPro" id="IPR001789">
    <property type="entry name" value="Sig_transdc_resp-reg_receiver"/>
</dbReference>
<dbReference type="PRINTS" id="PR00038">
    <property type="entry name" value="HTHLUXR"/>
</dbReference>
<comment type="caution">
    <text evidence="9">The sequence shown here is derived from an EMBL/GenBank/DDBJ whole genome shotgun (WGS) entry which is preliminary data.</text>
</comment>
<sequence length="246" mass="26481">MSPETPETPDDSGTGSNAAAPSPSAPLRIALVDDQPLVRAGFAMVIDSQDDLEVALQASDGAEAVEQIRARRVDVVLMDVRMPRMDGIEATRRILEDAPDGREPKIVVLTTFDIDDYVMAAIRAGASGFLLKDAQPEELLAAIRTVDRGDAVIAPSATRRLMTRMVSTPPPGERDDSILEPLTDREKEVLVLMARGFSNQEIGAELFVAEATVKTHVGRVLSKLNARDRVQAVILAFESGLVEPGV</sequence>
<feature type="modified residue" description="4-aspartylphosphate" evidence="5">
    <location>
        <position position="79"/>
    </location>
</feature>
<dbReference type="RefSeq" id="WP_109276637.1">
    <property type="nucleotide sequence ID" value="NZ_QFKX01000006.1"/>
</dbReference>
<evidence type="ECO:0000256" key="4">
    <source>
        <dbReference type="ARBA" id="ARBA00023163"/>
    </source>
</evidence>
<dbReference type="GO" id="GO:0006355">
    <property type="term" value="P:regulation of DNA-templated transcription"/>
    <property type="evidence" value="ECO:0007669"/>
    <property type="project" value="InterPro"/>
</dbReference>
<dbReference type="Pfam" id="PF00196">
    <property type="entry name" value="GerE"/>
    <property type="match status" value="1"/>
</dbReference>
<feature type="region of interest" description="Disordered" evidence="6">
    <location>
        <begin position="1"/>
        <end position="23"/>
    </location>
</feature>
<dbReference type="PANTHER" id="PTHR43214:SF24">
    <property type="entry name" value="TRANSCRIPTIONAL REGULATORY PROTEIN NARL-RELATED"/>
    <property type="match status" value="1"/>
</dbReference>
<evidence type="ECO:0000256" key="5">
    <source>
        <dbReference type="PROSITE-ProRule" id="PRU00169"/>
    </source>
</evidence>
<dbReference type="PROSITE" id="PS00622">
    <property type="entry name" value="HTH_LUXR_1"/>
    <property type="match status" value="1"/>
</dbReference>
<keyword evidence="3 9" id="KW-0238">DNA-binding</keyword>
<evidence type="ECO:0000313" key="9">
    <source>
        <dbReference type="EMBL" id="PWH05175.1"/>
    </source>
</evidence>
<name>A0A2U2RHC5_9MICO</name>
<evidence type="ECO:0000259" key="7">
    <source>
        <dbReference type="PROSITE" id="PS50043"/>
    </source>
</evidence>
<dbReference type="CDD" id="cd06170">
    <property type="entry name" value="LuxR_C_like"/>
    <property type="match status" value="1"/>
</dbReference>
<dbReference type="GO" id="GO:0003677">
    <property type="term" value="F:DNA binding"/>
    <property type="evidence" value="ECO:0007669"/>
    <property type="project" value="UniProtKB-KW"/>
</dbReference>
<dbReference type="SUPFAM" id="SSF46894">
    <property type="entry name" value="C-terminal effector domain of the bipartite response regulators"/>
    <property type="match status" value="1"/>
</dbReference>
<dbReference type="PANTHER" id="PTHR43214">
    <property type="entry name" value="TWO-COMPONENT RESPONSE REGULATOR"/>
    <property type="match status" value="1"/>
</dbReference>
<protein>
    <submittedName>
        <fullName evidence="9">DNA-binding response regulator</fullName>
    </submittedName>
</protein>
<accession>A0A2U2RHC5</accession>
<keyword evidence="2" id="KW-0805">Transcription regulation</keyword>
<dbReference type="SMART" id="SM00421">
    <property type="entry name" value="HTH_LUXR"/>
    <property type="match status" value="1"/>
</dbReference>
<dbReference type="InterPro" id="IPR016032">
    <property type="entry name" value="Sig_transdc_resp-reg_C-effctor"/>
</dbReference>